<dbReference type="Proteomes" id="UP000500895">
    <property type="component" value="Chromosome"/>
</dbReference>
<dbReference type="GO" id="GO:0005886">
    <property type="term" value="C:plasma membrane"/>
    <property type="evidence" value="ECO:0007669"/>
    <property type="project" value="UniProtKB-SubCell"/>
</dbReference>
<dbReference type="PANTHER" id="PTHR11795:SF447">
    <property type="entry name" value="ABC TRANSPORTER PERMEASE PROTEIN"/>
    <property type="match status" value="1"/>
</dbReference>
<dbReference type="PANTHER" id="PTHR11795">
    <property type="entry name" value="BRANCHED-CHAIN AMINO ACID TRANSPORT SYSTEM PERMEASE PROTEIN LIVH"/>
    <property type="match status" value="1"/>
</dbReference>
<dbReference type="EMBL" id="CP050066">
    <property type="protein sequence ID" value="QIP09104.1"/>
    <property type="molecule type" value="Genomic_DNA"/>
</dbReference>
<keyword evidence="6" id="KW-1133">Transmembrane helix</keyword>
<evidence type="ECO:0000256" key="3">
    <source>
        <dbReference type="ARBA" id="ARBA00022475"/>
    </source>
</evidence>
<dbReference type="AlphaFoldDB" id="A0A2U8QG83"/>
<dbReference type="GO" id="GO:0006865">
    <property type="term" value="P:amino acid transport"/>
    <property type="evidence" value="ECO:0007669"/>
    <property type="project" value="UniProtKB-KW"/>
</dbReference>
<keyword evidence="7" id="KW-0472">Membrane</keyword>
<dbReference type="InterPro" id="IPR001851">
    <property type="entry name" value="ABC_transp_permease"/>
</dbReference>
<keyword evidence="3" id="KW-1003">Cell membrane</keyword>
<comment type="subcellular location">
    <subcellularLocation>
        <location evidence="1">Cell membrane</location>
        <topology evidence="1">Multi-pass membrane protein</topology>
    </subcellularLocation>
</comment>
<evidence type="ECO:0000256" key="7">
    <source>
        <dbReference type="ARBA" id="ARBA00023136"/>
    </source>
</evidence>
<accession>A0A2U8QG83</accession>
<keyword evidence="2" id="KW-0813">Transport</keyword>
<evidence type="ECO:0000256" key="8">
    <source>
        <dbReference type="ARBA" id="ARBA00037998"/>
    </source>
</evidence>
<name>A0A2U8QG83_9BRAD</name>
<keyword evidence="4" id="KW-0812">Transmembrane</keyword>
<organism evidence="9 10">
    <name type="scientific">Bradyrhizobium symbiodeficiens</name>
    <dbReference type="NCBI Taxonomy" id="1404367"/>
    <lineage>
        <taxon>Bacteria</taxon>
        <taxon>Pseudomonadati</taxon>
        <taxon>Pseudomonadota</taxon>
        <taxon>Alphaproteobacteria</taxon>
        <taxon>Hyphomicrobiales</taxon>
        <taxon>Nitrobacteraceae</taxon>
        <taxon>Bradyrhizobium</taxon>
    </lineage>
</organism>
<evidence type="ECO:0000313" key="10">
    <source>
        <dbReference type="Proteomes" id="UP000500895"/>
    </source>
</evidence>
<dbReference type="CDD" id="cd06582">
    <property type="entry name" value="TM_PBP1_LivH_like"/>
    <property type="match status" value="1"/>
</dbReference>
<sequence length="288" mass="29922">MAIYLIVALDVLNGISSLFLLCLGLAIIFGMMKIINLAHGEFIMLGAYATVISANAGVNIWIAMLVVAPLFVGLVGLVIERCLIRFLYGRLVDSMLATWGLSLLIIGIITTIYGNTQQGVPTPLGGFSIGSYQSSYYTLFLAGMAIVMMALVYGIMSFTRLGLIARATMQNPAMAATLGVNPARVYMCTFAVGAAVTGLAGGLLAPVSGITPGMGGAYVAKAFMTVVGGGAAILSGTMSAASLFGAVNQIGAYFTTPVYGEVLVFTAAIVLIRLLPQGISGRFFKGNL</sequence>
<comment type="similarity">
    <text evidence="8">Belongs to the binding-protein-dependent transport system permease family. LivHM subfamily.</text>
</comment>
<reference evidence="9 10" key="1">
    <citation type="journal article" date="2020" name="Int. J. Syst. Evol. Microbiol.">
        <title>Description and complete genome sequences of Bradyrhizobium symbiodeficiens sp. nov., a non-symbiotic bacterium associated with legumes native to Canada.</title>
        <authorList>
            <person name="Bromfield E.S.P."/>
            <person name="Cloutier S."/>
            <person name="Nguyen H.D.T."/>
        </authorList>
    </citation>
    <scope>NUCLEOTIDE SEQUENCE [LARGE SCALE GENOMIC DNA]</scope>
    <source>
        <strain evidence="9 10">101S1MB</strain>
    </source>
</reference>
<dbReference type="KEGG" id="bsym:CIT39_18740"/>
<protein>
    <submittedName>
        <fullName evidence="9">Branched-chain amino acid ABC transporter permease</fullName>
    </submittedName>
</protein>
<dbReference type="GO" id="GO:0022857">
    <property type="term" value="F:transmembrane transporter activity"/>
    <property type="evidence" value="ECO:0007669"/>
    <property type="project" value="InterPro"/>
</dbReference>
<evidence type="ECO:0000256" key="5">
    <source>
        <dbReference type="ARBA" id="ARBA00022970"/>
    </source>
</evidence>
<evidence type="ECO:0000313" key="9">
    <source>
        <dbReference type="EMBL" id="QIP09104.1"/>
    </source>
</evidence>
<evidence type="ECO:0000256" key="6">
    <source>
        <dbReference type="ARBA" id="ARBA00022989"/>
    </source>
</evidence>
<evidence type="ECO:0000256" key="1">
    <source>
        <dbReference type="ARBA" id="ARBA00004651"/>
    </source>
</evidence>
<keyword evidence="5" id="KW-0029">Amino-acid transport</keyword>
<proteinExistence type="inferred from homology"/>
<gene>
    <name evidence="9" type="ORF">HAV00_23865</name>
</gene>
<dbReference type="InterPro" id="IPR052157">
    <property type="entry name" value="BCAA_transport_permease"/>
</dbReference>
<dbReference type="Pfam" id="PF02653">
    <property type="entry name" value="BPD_transp_2"/>
    <property type="match status" value="1"/>
</dbReference>
<dbReference type="RefSeq" id="WP_094972058.1">
    <property type="nucleotide sequence ID" value="NZ_CP029427.2"/>
</dbReference>
<evidence type="ECO:0000256" key="2">
    <source>
        <dbReference type="ARBA" id="ARBA00022448"/>
    </source>
</evidence>
<evidence type="ECO:0000256" key="4">
    <source>
        <dbReference type="ARBA" id="ARBA00022692"/>
    </source>
</evidence>